<dbReference type="Proteomes" id="UP000297245">
    <property type="component" value="Unassembled WGS sequence"/>
</dbReference>
<reference evidence="1 2" key="1">
    <citation type="journal article" date="2019" name="Nat. Ecol. Evol.">
        <title>Megaphylogeny resolves global patterns of mushroom evolution.</title>
        <authorList>
            <person name="Varga T."/>
            <person name="Krizsan K."/>
            <person name="Foldi C."/>
            <person name="Dima B."/>
            <person name="Sanchez-Garcia M."/>
            <person name="Sanchez-Ramirez S."/>
            <person name="Szollosi G.J."/>
            <person name="Szarkandi J.G."/>
            <person name="Papp V."/>
            <person name="Albert L."/>
            <person name="Andreopoulos W."/>
            <person name="Angelini C."/>
            <person name="Antonin V."/>
            <person name="Barry K.W."/>
            <person name="Bougher N.L."/>
            <person name="Buchanan P."/>
            <person name="Buyck B."/>
            <person name="Bense V."/>
            <person name="Catcheside P."/>
            <person name="Chovatia M."/>
            <person name="Cooper J."/>
            <person name="Damon W."/>
            <person name="Desjardin D."/>
            <person name="Finy P."/>
            <person name="Geml J."/>
            <person name="Haridas S."/>
            <person name="Hughes K."/>
            <person name="Justo A."/>
            <person name="Karasinski D."/>
            <person name="Kautmanova I."/>
            <person name="Kiss B."/>
            <person name="Kocsube S."/>
            <person name="Kotiranta H."/>
            <person name="LaButti K.M."/>
            <person name="Lechner B.E."/>
            <person name="Liimatainen K."/>
            <person name="Lipzen A."/>
            <person name="Lukacs Z."/>
            <person name="Mihaltcheva S."/>
            <person name="Morgado L.N."/>
            <person name="Niskanen T."/>
            <person name="Noordeloos M.E."/>
            <person name="Ohm R.A."/>
            <person name="Ortiz-Santana B."/>
            <person name="Ovrebo C."/>
            <person name="Racz N."/>
            <person name="Riley R."/>
            <person name="Savchenko A."/>
            <person name="Shiryaev A."/>
            <person name="Soop K."/>
            <person name="Spirin V."/>
            <person name="Szebenyi C."/>
            <person name="Tomsovsky M."/>
            <person name="Tulloss R.E."/>
            <person name="Uehling J."/>
            <person name="Grigoriev I.V."/>
            <person name="Vagvolgyi C."/>
            <person name="Papp T."/>
            <person name="Martin F.M."/>
            <person name="Miettinen O."/>
            <person name="Hibbett D.S."/>
            <person name="Nagy L.G."/>
        </authorList>
    </citation>
    <scope>NUCLEOTIDE SEQUENCE [LARGE SCALE GENOMIC DNA]</scope>
    <source>
        <strain evidence="1 2">CBS 962.96</strain>
    </source>
</reference>
<keyword evidence="2" id="KW-1185">Reference proteome</keyword>
<evidence type="ECO:0000313" key="2">
    <source>
        <dbReference type="Proteomes" id="UP000297245"/>
    </source>
</evidence>
<name>A0A4S8M912_DENBC</name>
<evidence type="ECO:0000313" key="1">
    <source>
        <dbReference type="EMBL" id="THU98353.1"/>
    </source>
</evidence>
<proteinExistence type="predicted"/>
<dbReference type="AlphaFoldDB" id="A0A4S8M912"/>
<accession>A0A4S8M912</accession>
<organism evidence="1 2">
    <name type="scientific">Dendrothele bispora (strain CBS 962.96)</name>
    <dbReference type="NCBI Taxonomy" id="1314807"/>
    <lineage>
        <taxon>Eukaryota</taxon>
        <taxon>Fungi</taxon>
        <taxon>Dikarya</taxon>
        <taxon>Basidiomycota</taxon>
        <taxon>Agaricomycotina</taxon>
        <taxon>Agaricomycetes</taxon>
        <taxon>Agaricomycetidae</taxon>
        <taxon>Agaricales</taxon>
        <taxon>Agaricales incertae sedis</taxon>
        <taxon>Dendrothele</taxon>
    </lineage>
</organism>
<sequence length="108" mass="12571">MSPAIAAATPSNENDIKKSKTLQDHFLLPSTTNFTTPLHIDSVYSSHSHFFSRRLLSFSDGLKCIMRRSRLKSHSSRFFTAYYVNSRCRFLYRGVFLILLGRNRRFFS</sequence>
<protein>
    <submittedName>
        <fullName evidence="1">Uncharacterized protein</fullName>
    </submittedName>
</protein>
<dbReference type="EMBL" id="ML179138">
    <property type="protein sequence ID" value="THU98353.1"/>
    <property type="molecule type" value="Genomic_DNA"/>
</dbReference>
<gene>
    <name evidence="1" type="ORF">K435DRAFT_32710</name>
</gene>